<protein>
    <submittedName>
        <fullName evidence="2">Mannose-1-phosphate guanylyltransferase GDP</fullName>
    </submittedName>
</protein>
<evidence type="ECO:0000313" key="2">
    <source>
        <dbReference type="EMBL" id="ETJ05949.1"/>
    </source>
</evidence>
<dbReference type="PANTHER" id="PTHR46390:SF1">
    <property type="entry name" value="MANNOSE-1-PHOSPHATE GUANYLYLTRANSFERASE"/>
    <property type="match status" value="1"/>
</dbReference>
<dbReference type="InterPro" id="IPR025877">
    <property type="entry name" value="MobA-like_NTP_Trfase"/>
</dbReference>
<accession>W1VP89</accession>
<dbReference type="InterPro" id="IPR051161">
    <property type="entry name" value="Mannose-6P_isomerase_type2"/>
</dbReference>
<evidence type="ECO:0000259" key="1">
    <source>
        <dbReference type="Pfam" id="PF12804"/>
    </source>
</evidence>
<dbReference type="EMBL" id="AZLV01000409">
    <property type="protein sequence ID" value="ETJ05949.1"/>
    <property type="molecule type" value="Genomic_DNA"/>
</dbReference>
<name>W1VP89_9ACTO</name>
<organism evidence="2 3">
    <name type="scientific">Actinomyces urogenitalis DORA_12</name>
    <dbReference type="NCBI Taxonomy" id="1403939"/>
    <lineage>
        <taxon>Bacteria</taxon>
        <taxon>Bacillati</taxon>
        <taxon>Actinomycetota</taxon>
        <taxon>Actinomycetes</taxon>
        <taxon>Actinomycetales</taxon>
        <taxon>Actinomycetaceae</taxon>
        <taxon>Actinomyces</taxon>
    </lineage>
</organism>
<dbReference type="Proteomes" id="UP000018852">
    <property type="component" value="Unassembled WGS sequence"/>
</dbReference>
<dbReference type="AlphaFoldDB" id="W1VP89"/>
<dbReference type="InterPro" id="IPR029044">
    <property type="entry name" value="Nucleotide-diphossugar_trans"/>
</dbReference>
<dbReference type="GO" id="GO:0004475">
    <property type="term" value="F:mannose-1-phosphate guanylyltransferase (GTP) activity"/>
    <property type="evidence" value="ECO:0007669"/>
    <property type="project" value="TreeGrafter"/>
</dbReference>
<keyword evidence="2" id="KW-0808">Transferase</keyword>
<keyword evidence="2" id="KW-0548">Nucleotidyltransferase</keyword>
<reference evidence="2 3" key="1">
    <citation type="submission" date="2013-12" db="EMBL/GenBank/DDBJ databases">
        <title>A Varibaculum cambriense genome reconstructed from a premature infant gut community with otherwise low bacterial novelty that shifts toward anaerobic metabolism during the third week of life.</title>
        <authorList>
            <person name="Brown C.T."/>
            <person name="Sharon I."/>
            <person name="Thomas B.C."/>
            <person name="Castelle C.J."/>
            <person name="Morowitz M.J."/>
            <person name="Banfield J.F."/>
        </authorList>
    </citation>
    <scope>NUCLEOTIDE SEQUENCE [LARGE SCALE GENOMIC DNA]</scope>
    <source>
        <strain evidence="3">DORA_12</strain>
    </source>
</reference>
<proteinExistence type="predicted"/>
<dbReference type="Pfam" id="PF12804">
    <property type="entry name" value="NTP_transf_3"/>
    <property type="match status" value="1"/>
</dbReference>
<dbReference type="GO" id="GO:0009298">
    <property type="term" value="P:GDP-mannose biosynthetic process"/>
    <property type="evidence" value="ECO:0007669"/>
    <property type="project" value="TreeGrafter"/>
</dbReference>
<dbReference type="Gene3D" id="3.90.550.10">
    <property type="entry name" value="Spore Coat Polysaccharide Biosynthesis Protein SpsA, Chain A"/>
    <property type="match status" value="1"/>
</dbReference>
<feature type="domain" description="MobA-like NTP transferase" evidence="1">
    <location>
        <begin position="12"/>
        <end position="70"/>
    </location>
</feature>
<dbReference type="SUPFAM" id="SSF53448">
    <property type="entry name" value="Nucleotide-diphospho-sugar transferases"/>
    <property type="match status" value="1"/>
</dbReference>
<evidence type="ECO:0000313" key="3">
    <source>
        <dbReference type="Proteomes" id="UP000018852"/>
    </source>
</evidence>
<dbReference type="PANTHER" id="PTHR46390">
    <property type="entry name" value="MANNOSE-1-PHOSPHATE GUANYLYLTRANSFERASE"/>
    <property type="match status" value="1"/>
</dbReference>
<gene>
    <name evidence="2" type="ORF">Q605_AUC00409G0001</name>
</gene>
<sequence length="77" mass="8091">MTEPNTAPRIHAIIPAGGAGTRLWPLSRRNRPKFLLDLTGTGRTLLQGTVARLEPVADSVTVVTGVAHLDAVAGQLP</sequence>
<comment type="caution">
    <text evidence="2">The sequence shown here is derived from an EMBL/GenBank/DDBJ whole genome shotgun (WGS) entry which is preliminary data.</text>
</comment>
<feature type="non-terminal residue" evidence="2">
    <location>
        <position position="77"/>
    </location>
</feature>